<dbReference type="EMBL" id="JBGMDY010000003">
    <property type="protein sequence ID" value="KAL2341442.1"/>
    <property type="molecule type" value="Genomic_DNA"/>
</dbReference>
<feature type="transmembrane region" description="Helical" evidence="1">
    <location>
        <begin position="39"/>
        <end position="58"/>
    </location>
</feature>
<name>A0ABD1N041_9FABA</name>
<keyword evidence="3" id="KW-1185">Reference proteome</keyword>
<evidence type="ECO:0000313" key="2">
    <source>
        <dbReference type="EMBL" id="KAL2341442.1"/>
    </source>
</evidence>
<proteinExistence type="predicted"/>
<feature type="transmembrane region" description="Helical" evidence="1">
    <location>
        <begin position="7"/>
        <end position="27"/>
    </location>
</feature>
<keyword evidence="1" id="KW-1133">Transmembrane helix</keyword>
<sequence length="89" mass="10452">MVSFSSISFFSFVKLMPYTFLFFVVLFSKEDSTISTPSSSLPLLFFTCSIYITLTYTVSVNGRFTKNIINTYPIPQRLKREKHIQRLRY</sequence>
<gene>
    <name evidence="2" type="ORF">Fmac_009382</name>
</gene>
<keyword evidence="1" id="KW-0472">Membrane</keyword>
<dbReference type="Proteomes" id="UP001603857">
    <property type="component" value="Unassembled WGS sequence"/>
</dbReference>
<dbReference type="AlphaFoldDB" id="A0ABD1N041"/>
<keyword evidence="1" id="KW-0812">Transmembrane</keyword>
<evidence type="ECO:0000256" key="1">
    <source>
        <dbReference type="SAM" id="Phobius"/>
    </source>
</evidence>
<accession>A0ABD1N041</accession>
<protein>
    <submittedName>
        <fullName evidence="2">Uncharacterized protein</fullName>
    </submittedName>
</protein>
<evidence type="ECO:0000313" key="3">
    <source>
        <dbReference type="Proteomes" id="UP001603857"/>
    </source>
</evidence>
<organism evidence="2 3">
    <name type="scientific">Flemingia macrophylla</name>
    <dbReference type="NCBI Taxonomy" id="520843"/>
    <lineage>
        <taxon>Eukaryota</taxon>
        <taxon>Viridiplantae</taxon>
        <taxon>Streptophyta</taxon>
        <taxon>Embryophyta</taxon>
        <taxon>Tracheophyta</taxon>
        <taxon>Spermatophyta</taxon>
        <taxon>Magnoliopsida</taxon>
        <taxon>eudicotyledons</taxon>
        <taxon>Gunneridae</taxon>
        <taxon>Pentapetalae</taxon>
        <taxon>rosids</taxon>
        <taxon>fabids</taxon>
        <taxon>Fabales</taxon>
        <taxon>Fabaceae</taxon>
        <taxon>Papilionoideae</taxon>
        <taxon>50 kb inversion clade</taxon>
        <taxon>NPAAA clade</taxon>
        <taxon>indigoferoid/millettioid clade</taxon>
        <taxon>Phaseoleae</taxon>
        <taxon>Flemingia</taxon>
    </lineage>
</organism>
<comment type="caution">
    <text evidence="2">The sequence shown here is derived from an EMBL/GenBank/DDBJ whole genome shotgun (WGS) entry which is preliminary data.</text>
</comment>
<reference evidence="2 3" key="1">
    <citation type="submission" date="2024-08" db="EMBL/GenBank/DDBJ databases">
        <title>Insights into the chromosomal genome structure of Flemingia macrophylla.</title>
        <authorList>
            <person name="Ding Y."/>
            <person name="Zhao Y."/>
            <person name="Bi W."/>
            <person name="Wu M."/>
            <person name="Zhao G."/>
            <person name="Gong Y."/>
            <person name="Li W."/>
            <person name="Zhang P."/>
        </authorList>
    </citation>
    <scope>NUCLEOTIDE SEQUENCE [LARGE SCALE GENOMIC DNA]</scope>
    <source>
        <strain evidence="2">DYQJB</strain>
        <tissue evidence="2">Leaf</tissue>
    </source>
</reference>